<dbReference type="InterPro" id="IPR010093">
    <property type="entry name" value="SinI_DNA-bd"/>
</dbReference>
<dbReference type="GO" id="GO:0003677">
    <property type="term" value="F:DNA binding"/>
    <property type="evidence" value="ECO:0007669"/>
    <property type="project" value="UniProtKB-KW"/>
</dbReference>
<keyword evidence="2" id="KW-0238">DNA-binding</keyword>
<dbReference type="InterPro" id="IPR038148">
    <property type="entry name" value="Tn1545/Tn916_Xis"/>
</dbReference>
<evidence type="ECO:0000313" key="2">
    <source>
        <dbReference type="EMBL" id="PEC19399.1"/>
    </source>
</evidence>
<sequence length="91" mass="10716">MNLEESLKEIIREVVREEIRAALAEFQKQAQPNKVMRVKEAAAYLNIAVCRIYELAKHPQFPVIREGRKLLFLQKDLEAWLEAKKEDHEVD</sequence>
<dbReference type="RefSeq" id="WP_097906069.1">
    <property type="nucleotide sequence ID" value="NZ_NVLK01000068.1"/>
</dbReference>
<dbReference type="Proteomes" id="UP000220006">
    <property type="component" value="Unassembled WGS sequence"/>
</dbReference>
<dbReference type="EMBL" id="NVLK01000068">
    <property type="protein sequence ID" value="PEC19399.1"/>
    <property type="molecule type" value="Genomic_DNA"/>
</dbReference>
<dbReference type="AlphaFoldDB" id="A0A2A7HQE7"/>
<evidence type="ECO:0000259" key="1">
    <source>
        <dbReference type="Pfam" id="PF12728"/>
    </source>
</evidence>
<dbReference type="Pfam" id="PF12728">
    <property type="entry name" value="HTH_17"/>
    <property type="match status" value="1"/>
</dbReference>
<gene>
    <name evidence="2" type="ORF">COM96_25405</name>
</gene>
<name>A0A2A7HQE7_BACCE</name>
<feature type="domain" description="Helix-turn-helix" evidence="1">
    <location>
        <begin position="36"/>
        <end position="84"/>
    </location>
</feature>
<accession>A0A2A7HQE7</accession>
<protein>
    <submittedName>
        <fullName evidence="2">DNA-binding protein</fullName>
    </submittedName>
</protein>
<reference evidence="2 3" key="1">
    <citation type="submission" date="2017-09" db="EMBL/GenBank/DDBJ databases">
        <title>Large-scale bioinformatics analysis of Bacillus genomes uncovers conserved roles of natural products in bacterial physiology.</title>
        <authorList>
            <consortium name="Agbiome Team Llc"/>
            <person name="Bleich R.M."/>
            <person name="Grubbs K.J."/>
            <person name="Santa Maria K.C."/>
            <person name="Allen S.E."/>
            <person name="Farag S."/>
            <person name="Shank E.A."/>
            <person name="Bowers A."/>
        </authorList>
    </citation>
    <scope>NUCLEOTIDE SEQUENCE [LARGE SCALE GENOMIC DNA]</scope>
    <source>
        <strain evidence="2 3">AFS096845</strain>
    </source>
</reference>
<comment type="caution">
    <text evidence="2">The sequence shown here is derived from an EMBL/GenBank/DDBJ whole genome shotgun (WGS) entry which is preliminary data.</text>
</comment>
<dbReference type="Gene3D" id="3.90.105.50">
    <property type="match status" value="1"/>
</dbReference>
<proteinExistence type="predicted"/>
<dbReference type="InterPro" id="IPR041657">
    <property type="entry name" value="HTH_17"/>
</dbReference>
<evidence type="ECO:0000313" key="3">
    <source>
        <dbReference type="Proteomes" id="UP000220006"/>
    </source>
</evidence>
<dbReference type="NCBIfam" id="TIGR01764">
    <property type="entry name" value="excise"/>
    <property type="match status" value="1"/>
</dbReference>
<organism evidence="2 3">
    <name type="scientific">Bacillus cereus</name>
    <dbReference type="NCBI Taxonomy" id="1396"/>
    <lineage>
        <taxon>Bacteria</taxon>
        <taxon>Bacillati</taxon>
        <taxon>Bacillota</taxon>
        <taxon>Bacilli</taxon>
        <taxon>Bacillales</taxon>
        <taxon>Bacillaceae</taxon>
        <taxon>Bacillus</taxon>
        <taxon>Bacillus cereus group</taxon>
    </lineage>
</organism>